<accession>B9LX12</accession>
<dbReference type="eggNOG" id="ENOG502N5RG">
    <property type="taxonomic scope" value="Archaea"/>
</dbReference>
<dbReference type="HOGENOM" id="CLU_1598970_0_0_2"/>
<organism evidence="1 2">
    <name type="scientific">Halorubrum lacusprofundi (strain ATCC 49239 / DSM 5036 / JCM 8891 / ACAM 34)</name>
    <dbReference type="NCBI Taxonomy" id="416348"/>
    <lineage>
        <taxon>Archaea</taxon>
        <taxon>Methanobacteriati</taxon>
        <taxon>Methanobacteriota</taxon>
        <taxon>Stenosarchaea group</taxon>
        <taxon>Halobacteria</taxon>
        <taxon>Halobacteriales</taxon>
        <taxon>Haloferacaceae</taxon>
        <taxon>Halorubrum</taxon>
    </lineage>
</organism>
<dbReference type="KEGG" id="hla:Hlac_3494"/>
<sequence>MIINIIDRIKVELSQETTQRLQKCHNDQDSVDDLITDLLDDTRNSVTLTEFTDLLVDAVDPDQIALYEDFSSLLFVVNTTSTEEKLEAAVEEIDAVEIDDAQFSFDVIVDPDGPQDLGRISLYTTVELTEVSGKGIEDSVKQPVSREEGVKKVEEWVRSSAELKSL</sequence>
<evidence type="ECO:0000313" key="1">
    <source>
        <dbReference type="EMBL" id="ACM59003.1"/>
    </source>
</evidence>
<geneLocation type="plasmid" evidence="1 2">
    <name>pHLAC01</name>
</geneLocation>
<keyword evidence="2" id="KW-1185">Reference proteome</keyword>
<dbReference type="RefSeq" id="WP_009488104.1">
    <property type="nucleotide sequence ID" value="NC_012030.1"/>
</dbReference>
<dbReference type="GeneID" id="25143215"/>
<name>B9LX12_HALLT</name>
<proteinExistence type="predicted"/>
<dbReference type="AlphaFoldDB" id="B9LX12"/>
<gene>
    <name evidence="1" type="ordered locus">Hlac_3494</name>
</gene>
<keyword evidence="1" id="KW-0614">Plasmid</keyword>
<dbReference type="Proteomes" id="UP000000740">
    <property type="component" value="Plasmid pHLAC01"/>
</dbReference>
<protein>
    <submittedName>
        <fullName evidence="1">Uncharacterized protein</fullName>
    </submittedName>
</protein>
<evidence type="ECO:0000313" key="2">
    <source>
        <dbReference type="Proteomes" id="UP000000740"/>
    </source>
</evidence>
<reference evidence="1 2" key="1">
    <citation type="journal article" date="2016" name="Stand. Genomic Sci.">
        <title>Complete genome sequence of the Antarctic Halorubrum lacusprofundi type strain ACAM 34.</title>
        <authorList>
            <person name="Anderson I.J."/>
            <person name="DasSarma P."/>
            <person name="Lucas S."/>
            <person name="Copeland A."/>
            <person name="Lapidus A."/>
            <person name="Del Rio T.G."/>
            <person name="Tice H."/>
            <person name="Dalin E."/>
            <person name="Bruce D.C."/>
            <person name="Goodwin L."/>
            <person name="Pitluck S."/>
            <person name="Sims D."/>
            <person name="Brettin T.S."/>
            <person name="Detter J.C."/>
            <person name="Han C.S."/>
            <person name="Larimer F."/>
            <person name="Hauser L."/>
            <person name="Land M."/>
            <person name="Ivanova N."/>
            <person name="Richardson P."/>
            <person name="Cavicchioli R."/>
            <person name="DasSarma S."/>
            <person name="Woese C.R."/>
            <person name="Kyrpides N.C."/>
        </authorList>
    </citation>
    <scope>NUCLEOTIDE SEQUENCE [LARGE SCALE GENOMIC DNA]</scope>
    <source>
        <strain evidence="2">ATCC 49239 / DSM 5036 / JCM 8891 / ACAM 34</strain>
    </source>
</reference>
<dbReference type="GeneID" id="7402474"/>
<dbReference type="EMBL" id="CP001367">
    <property type="protein sequence ID" value="ACM59003.1"/>
    <property type="molecule type" value="Genomic_DNA"/>
</dbReference>